<name>A0A0B6ZPI2_9EUPU</name>
<dbReference type="AlphaFoldDB" id="A0A0B6ZPI2"/>
<evidence type="ECO:0000313" key="1">
    <source>
        <dbReference type="EMBL" id="CEK69766.1"/>
    </source>
</evidence>
<accession>A0A0B6ZPI2</accession>
<organism evidence="1">
    <name type="scientific">Arion vulgaris</name>
    <dbReference type="NCBI Taxonomy" id="1028688"/>
    <lineage>
        <taxon>Eukaryota</taxon>
        <taxon>Metazoa</taxon>
        <taxon>Spiralia</taxon>
        <taxon>Lophotrochozoa</taxon>
        <taxon>Mollusca</taxon>
        <taxon>Gastropoda</taxon>
        <taxon>Heterobranchia</taxon>
        <taxon>Euthyneura</taxon>
        <taxon>Panpulmonata</taxon>
        <taxon>Eupulmonata</taxon>
        <taxon>Stylommatophora</taxon>
        <taxon>Helicina</taxon>
        <taxon>Arionoidea</taxon>
        <taxon>Arionidae</taxon>
        <taxon>Arion</taxon>
    </lineage>
</organism>
<feature type="non-terminal residue" evidence="1">
    <location>
        <position position="1"/>
    </location>
</feature>
<gene>
    <name evidence="1" type="primary">ORF71505</name>
</gene>
<protein>
    <submittedName>
        <fullName evidence="1">Uncharacterized protein</fullName>
    </submittedName>
</protein>
<sequence length="58" mass="6794">LIISVLKNTIIIFLTYHKKTRFRAHGGNLQNQIDGQDKRWQRERSGLCGQILFIVIKN</sequence>
<dbReference type="EMBL" id="HACG01022901">
    <property type="protein sequence ID" value="CEK69766.1"/>
    <property type="molecule type" value="Transcribed_RNA"/>
</dbReference>
<reference evidence="1" key="1">
    <citation type="submission" date="2014-12" db="EMBL/GenBank/DDBJ databases">
        <title>Insight into the proteome of Arion vulgaris.</title>
        <authorList>
            <person name="Aradska J."/>
            <person name="Bulat T."/>
            <person name="Smidak R."/>
            <person name="Sarate P."/>
            <person name="Gangsoo J."/>
            <person name="Sialana F."/>
            <person name="Bilban M."/>
            <person name="Lubec G."/>
        </authorList>
    </citation>
    <scope>NUCLEOTIDE SEQUENCE</scope>
    <source>
        <tissue evidence="1">Skin</tissue>
    </source>
</reference>
<proteinExistence type="predicted"/>